<name>A0ABX5ECQ1_9MICO</name>
<keyword evidence="3" id="KW-1185">Reference proteome</keyword>
<proteinExistence type="predicted"/>
<dbReference type="InterPro" id="IPR045713">
    <property type="entry name" value="DUF6069"/>
</dbReference>
<dbReference type="RefSeq" id="WP_106269674.1">
    <property type="nucleotide sequence ID" value="NZ_PVTX01000014.1"/>
</dbReference>
<reference evidence="2 3" key="1">
    <citation type="submission" date="2018-03" db="EMBL/GenBank/DDBJ databases">
        <title>Comparative analysis of microorganisms from saline springs in Andes Mountain Range, Colombia.</title>
        <authorList>
            <person name="Rubin E."/>
        </authorList>
    </citation>
    <scope>NUCLEOTIDE SEQUENCE [LARGE SCALE GENOMIC DNA]</scope>
    <source>
        <strain evidence="2 3">CG 23</strain>
    </source>
</reference>
<feature type="transmembrane region" description="Helical" evidence="1">
    <location>
        <begin position="102"/>
        <end position="120"/>
    </location>
</feature>
<keyword evidence="1" id="KW-1133">Transmembrane helix</keyword>
<dbReference type="Proteomes" id="UP000239895">
    <property type="component" value="Unassembled WGS sequence"/>
</dbReference>
<protein>
    <submittedName>
        <fullName evidence="2">Uncharacterized protein</fullName>
    </submittedName>
</protein>
<organism evidence="2 3">
    <name type="scientific">Isoptericola halotolerans</name>
    <dbReference type="NCBI Taxonomy" id="300560"/>
    <lineage>
        <taxon>Bacteria</taxon>
        <taxon>Bacillati</taxon>
        <taxon>Actinomycetota</taxon>
        <taxon>Actinomycetes</taxon>
        <taxon>Micrococcales</taxon>
        <taxon>Promicromonosporaceae</taxon>
        <taxon>Isoptericola</taxon>
    </lineage>
</organism>
<feature type="transmembrane region" description="Helical" evidence="1">
    <location>
        <begin position="46"/>
        <end position="66"/>
    </location>
</feature>
<gene>
    <name evidence="2" type="ORF">BCL65_11456</name>
</gene>
<comment type="caution">
    <text evidence="2">The sequence shown here is derived from an EMBL/GenBank/DDBJ whole genome shotgun (WGS) entry which is preliminary data.</text>
</comment>
<keyword evidence="1" id="KW-0812">Transmembrane</keyword>
<accession>A0ABX5ECQ1</accession>
<dbReference type="Pfam" id="PF19545">
    <property type="entry name" value="DUF6069"/>
    <property type="match status" value="1"/>
</dbReference>
<evidence type="ECO:0000256" key="1">
    <source>
        <dbReference type="SAM" id="Phobius"/>
    </source>
</evidence>
<evidence type="ECO:0000313" key="2">
    <source>
        <dbReference type="EMBL" id="PRZ03342.1"/>
    </source>
</evidence>
<dbReference type="EMBL" id="PVTX01000014">
    <property type="protein sequence ID" value="PRZ03342.1"/>
    <property type="molecule type" value="Genomic_DNA"/>
</dbReference>
<evidence type="ECO:0000313" key="3">
    <source>
        <dbReference type="Proteomes" id="UP000239895"/>
    </source>
</evidence>
<feature type="transmembrane region" description="Helical" evidence="1">
    <location>
        <begin position="78"/>
        <end position="96"/>
    </location>
</feature>
<keyword evidence="1" id="KW-0472">Membrane</keyword>
<sequence>MFRRRTPAWGVPPLAAVVAAVVWAVATASGAELTARTGGGLREVGLVDVVVAGLVVGLLGWAARALLRRTTGDGERTWLVLCGAVLLVSLAGPLGAATQEAAGFLVAEHVAVGATIALGLRREVRRTPRGRGA</sequence>